<dbReference type="PANTHER" id="PTHR22846:SF2">
    <property type="entry name" value="F-BOX-LIKE_WD REPEAT-CONTAINING PROTEIN EBI"/>
    <property type="match status" value="1"/>
</dbReference>
<dbReference type="InterPro" id="IPR036322">
    <property type="entry name" value="WD40_repeat_dom_sf"/>
</dbReference>
<name>A0A316W781_9BASI</name>
<dbReference type="InterPro" id="IPR015943">
    <property type="entry name" value="WD40/YVTN_repeat-like_dom_sf"/>
</dbReference>
<accession>A0A316W781</accession>
<dbReference type="GeneID" id="37032452"/>
<evidence type="ECO:0000256" key="2">
    <source>
        <dbReference type="ARBA" id="ARBA00022574"/>
    </source>
</evidence>
<dbReference type="GO" id="GO:0034967">
    <property type="term" value="C:Set3 complex"/>
    <property type="evidence" value="ECO:0007669"/>
    <property type="project" value="TreeGrafter"/>
</dbReference>
<feature type="compositionally biased region" description="Low complexity" evidence="6">
    <location>
        <begin position="231"/>
        <end position="243"/>
    </location>
</feature>
<dbReference type="SUPFAM" id="SSF50978">
    <property type="entry name" value="WD40 repeat-like"/>
    <property type="match status" value="1"/>
</dbReference>
<organism evidence="7 8">
    <name type="scientific">Ceraceosorus guamensis</name>
    <dbReference type="NCBI Taxonomy" id="1522189"/>
    <lineage>
        <taxon>Eukaryota</taxon>
        <taxon>Fungi</taxon>
        <taxon>Dikarya</taxon>
        <taxon>Basidiomycota</taxon>
        <taxon>Ustilaginomycotina</taxon>
        <taxon>Exobasidiomycetes</taxon>
        <taxon>Ceraceosorales</taxon>
        <taxon>Ceraceosoraceae</taxon>
        <taxon>Ceraceosorus</taxon>
    </lineage>
</organism>
<dbReference type="SMART" id="SM00667">
    <property type="entry name" value="LisH"/>
    <property type="match status" value="1"/>
</dbReference>
<evidence type="ECO:0000256" key="4">
    <source>
        <dbReference type="ARBA" id="ARBA00023242"/>
    </source>
</evidence>
<keyword evidence="4" id="KW-0539">Nucleus</keyword>
<feature type="region of interest" description="Disordered" evidence="6">
    <location>
        <begin position="562"/>
        <end position="590"/>
    </location>
</feature>
<dbReference type="AlphaFoldDB" id="A0A316W781"/>
<dbReference type="InterPro" id="IPR019775">
    <property type="entry name" value="WD40_repeat_CS"/>
</dbReference>
<feature type="repeat" description="WD" evidence="5">
    <location>
        <begin position="595"/>
        <end position="642"/>
    </location>
</feature>
<dbReference type="InParanoid" id="A0A316W781"/>
<evidence type="ECO:0000313" key="8">
    <source>
        <dbReference type="Proteomes" id="UP000245783"/>
    </source>
</evidence>
<evidence type="ECO:0000313" key="7">
    <source>
        <dbReference type="EMBL" id="PWN45709.1"/>
    </source>
</evidence>
<evidence type="ECO:0000256" key="6">
    <source>
        <dbReference type="SAM" id="MobiDB-lite"/>
    </source>
</evidence>
<feature type="repeat" description="WD" evidence="5">
    <location>
        <begin position="356"/>
        <end position="387"/>
    </location>
</feature>
<evidence type="ECO:0000256" key="1">
    <source>
        <dbReference type="ARBA" id="ARBA00004123"/>
    </source>
</evidence>
<protein>
    <submittedName>
        <fullName evidence="7">WD40 repeat-like protein</fullName>
    </submittedName>
</protein>
<dbReference type="Proteomes" id="UP000245783">
    <property type="component" value="Unassembled WGS sequence"/>
</dbReference>
<evidence type="ECO:0000256" key="5">
    <source>
        <dbReference type="PROSITE-ProRule" id="PRU00221"/>
    </source>
</evidence>
<dbReference type="EMBL" id="KZ819354">
    <property type="protein sequence ID" value="PWN45709.1"/>
    <property type="molecule type" value="Genomic_DNA"/>
</dbReference>
<feature type="repeat" description="WD" evidence="5">
    <location>
        <begin position="501"/>
        <end position="535"/>
    </location>
</feature>
<dbReference type="Gene3D" id="2.130.10.10">
    <property type="entry name" value="YVTN repeat-like/Quinoprotein amine dehydrogenase"/>
    <property type="match status" value="2"/>
</dbReference>
<dbReference type="GO" id="GO:0006357">
    <property type="term" value="P:regulation of transcription by RNA polymerase II"/>
    <property type="evidence" value="ECO:0007669"/>
    <property type="project" value="TreeGrafter"/>
</dbReference>
<dbReference type="PROSITE" id="PS50896">
    <property type="entry name" value="LISH"/>
    <property type="match status" value="1"/>
</dbReference>
<proteinExistence type="predicted"/>
<dbReference type="OrthoDB" id="10264639at2759"/>
<keyword evidence="2 5" id="KW-0853">WD repeat</keyword>
<dbReference type="InterPro" id="IPR006594">
    <property type="entry name" value="LisH"/>
</dbReference>
<gene>
    <name evidence="7" type="ORF">IE81DRAFT_166686</name>
</gene>
<dbReference type="InterPro" id="IPR001680">
    <property type="entry name" value="WD40_rpt"/>
</dbReference>
<feature type="compositionally biased region" description="Basic and acidic residues" evidence="6">
    <location>
        <begin position="247"/>
        <end position="261"/>
    </location>
</feature>
<dbReference type="CDD" id="cd00200">
    <property type="entry name" value="WD40"/>
    <property type="match status" value="1"/>
</dbReference>
<dbReference type="PROSITE" id="PS00678">
    <property type="entry name" value="WD_REPEATS_1"/>
    <property type="match status" value="3"/>
</dbReference>
<dbReference type="SMART" id="SM00320">
    <property type="entry name" value="WD40"/>
    <property type="match status" value="7"/>
</dbReference>
<feature type="compositionally biased region" description="Low complexity" evidence="6">
    <location>
        <begin position="581"/>
        <end position="590"/>
    </location>
</feature>
<keyword evidence="3" id="KW-0677">Repeat</keyword>
<dbReference type="FunFam" id="1.20.960.30:FF:000003">
    <property type="entry name" value="Related to Nuclear receptor co-repressor/HDAC3 complex subunit TBLR1"/>
    <property type="match status" value="1"/>
</dbReference>
<sequence>MAPLATASQVNLLIYHYLKEAGFMHSCFSLRHEARLDDAPGANDAIVEPGTLLRYLQKGLLYAAVEAHVREDGTEEPCSAPFELIGPPHVCDGKPRLAPPPATRLTPTPEPEDTAKREAGAQTSHLPALPRSRSNSRAPVTRINGLHASDDRSSKEASTSRNRLDLDDRGASTAVSPAKRKGAATSTTAAHDEKRARGADRNVEGFNGRAGAHDESDEDDNASASRGRNGKSATPSAKASSGKSKSKKSEDASRNGKESGHSSKAASTKSAKRNKVPPLSEELKAKEVSRTHVWRLAGHTAETQISAWNPAVPSLLASGAGDATVRIWDLASLGDSPEGESNDERAVTPIVCKHLPPTHAKNIAALEWNPDGTLLASGSYDGILRLWTPQGDLHLVMSMHQGPIFVVRWNRRGNYVLTGSSDGTAIVWDVGTGKPRQQFSTHSDGCLDVDWLCGPRWDPAAIGAPAGSSPSIEAENTIATASADNSINIVRVGEQRPLRTLRGHADEVNFVQFDPTGTLLASASDDNTCRIWSLDKILGHGYAGSNGYSASSVPETAEVMDASDSNGQIGDDAEDADAAERGAGASGSSATRHVLRGHTGELHAAVWVPHFAGSGRPRMLATSSCDSTVRLWNAEDGSCIRILDSHSDSIYNPEFSPDARFMATGGIDGRVFITRISDGVIVKAHAASGGICHVAWRSELAKPAIDGPAAPHKRSASDALLGGKTAPNGSGPHSRAKSTEVTGTALKAENADEMMEDAQDAVSIAPAYRSHKIALSQGDKTVVVLDLKDLCNEDPDENYNHIVSDPAFQS</sequence>
<dbReference type="PANTHER" id="PTHR22846">
    <property type="entry name" value="WD40 REPEAT PROTEIN"/>
    <property type="match status" value="1"/>
</dbReference>
<dbReference type="InterPro" id="IPR020472">
    <property type="entry name" value="WD40_PAC1"/>
</dbReference>
<dbReference type="GO" id="GO:0003714">
    <property type="term" value="F:transcription corepressor activity"/>
    <property type="evidence" value="ECO:0007669"/>
    <property type="project" value="InterPro"/>
</dbReference>
<feature type="region of interest" description="Disordered" evidence="6">
    <location>
        <begin position="706"/>
        <end position="741"/>
    </location>
</feature>
<feature type="repeat" description="WD" evidence="5">
    <location>
        <begin position="296"/>
        <end position="332"/>
    </location>
</feature>
<dbReference type="STRING" id="1522189.A0A316W781"/>
<dbReference type="PROSITE" id="PS50082">
    <property type="entry name" value="WD_REPEATS_2"/>
    <property type="match status" value="6"/>
</dbReference>
<dbReference type="RefSeq" id="XP_025372869.1">
    <property type="nucleotide sequence ID" value="XM_025510582.1"/>
</dbReference>
<dbReference type="PROSITE" id="PS50294">
    <property type="entry name" value="WD_REPEATS_REGION"/>
    <property type="match status" value="4"/>
</dbReference>
<comment type="subcellular location">
    <subcellularLocation>
        <location evidence="1">Nucleus</location>
    </subcellularLocation>
</comment>
<feature type="compositionally biased region" description="Basic and acidic residues" evidence="6">
    <location>
        <begin position="190"/>
        <end position="203"/>
    </location>
</feature>
<dbReference type="Gene3D" id="1.20.960.30">
    <property type="match status" value="1"/>
</dbReference>
<feature type="region of interest" description="Disordered" evidence="6">
    <location>
        <begin position="91"/>
        <end position="284"/>
    </location>
</feature>
<dbReference type="InterPro" id="IPR045183">
    <property type="entry name" value="Ebi-like"/>
</dbReference>
<feature type="repeat" description="WD" evidence="5">
    <location>
        <begin position="643"/>
        <end position="684"/>
    </location>
</feature>
<dbReference type="PRINTS" id="PR00320">
    <property type="entry name" value="GPROTEINBRPT"/>
</dbReference>
<feature type="repeat" description="WD" evidence="5">
    <location>
        <begin position="397"/>
        <end position="438"/>
    </location>
</feature>
<evidence type="ECO:0000256" key="3">
    <source>
        <dbReference type="ARBA" id="ARBA00022737"/>
    </source>
</evidence>
<keyword evidence="8" id="KW-1185">Reference proteome</keyword>
<dbReference type="Pfam" id="PF00400">
    <property type="entry name" value="WD40"/>
    <property type="match status" value="6"/>
</dbReference>
<reference evidence="7 8" key="1">
    <citation type="journal article" date="2018" name="Mol. Biol. Evol.">
        <title>Broad Genomic Sampling Reveals a Smut Pathogenic Ancestry of the Fungal Clade Ustilaginomycotina.</title>
        <authorList>
            <person name="Kijpornyongpan T."/>
            <person name="Mondo S.J."/>
            <person name="Barry K."/>
            <person name="Sandor L."/>
            <person name="Lee J."/>
            <person name="Lipzen A."/>
            <person name="Pangilinan J."/>
            <person name="LaButti K."/>
            <person name="Hainaut M."/>
            <person name="Henrissat B."/>
            <person name="Grigoriev I.V."/>
            <person name="Spatafora J.W."/>
            <person name="Aime M.C."/>
        </authorList>
    </citation>
    <scope>NUCLEOTIDE SEQUENCE [LARGE SCALE GENOMIC DNA]</scope>
    <source>
        <strain evidence="7 8">MCA 4658</strain>
    </source>
</reference>